<reference evidence="1 2" key="1">
    <citation type="submission" date="2020-01" db="EMBL/GenBank/DDBJ databases">
        <title>A novel Bacillus sp. from Pasinler.</title>
        <authorList>
            <person name="Adiguzel A."/>
            <person name="Ay H."/>
            <person name="Baltaci M.O."/>
        </authorList>
    </citation>
    <scope>NUCLEOTIDE SEQUENCE [LARGE SCALE GENOMIC DNA]</scope>
    <source>
        <strain evidence="1 2">P1</strain>
    </source>
</reference>
<dbReference type="EMBL" id="JAACYS010000007">
    <property type="protein sequence ID" value="NCU16695.1"/>
    <property type="molecule type" value="Genomic_DNA"/>
</dbReference>
<name>A0ABX0A323_9BACI</name>
<sequence length="72" mass="8209">MVKQLSNDTYICAMSKDNEPVMRVVSGTEVEIETYDCFLNKIESEDMPFNEINWDQVNPATGPIYVEEAVCN</sequence>
<organism evidence="1 2">
    <name type="scientific">Pallidibacillus pasinlerensis</name>
    <dbReference type="NCBI Taxonomy" id="2703818"/>
    <lineage>
        <taxon>Bacteria</taxon>
        <taxon>Bacillati</taxon>
        <taxon>Bacillota</taxon>
        <taxon>Bacilli</taxon>
        <taxon>Bacillales</taxon>
        <taxon>Bacillaceae</taxon>
        <taxon>Pallidibacillus</taxon>
    </lineage>
</organism>
<dbReference type="Proteomes" id="UP000743899">
    <property type="component" value="Unassembled WGS sequence"/>
</dbReference>
<comment type="caution">
    <text evidence="1">The sequence shown here is derived from an EMBL/GenBank/DDBJ whole genome shotgun (WGS) entry which is preliminary data.</text>
</comment>
<evidence type="ECO:0000313" key="2">
    <source>
        <dbReference type="Proteomes" id="UP000743899"/>
    </source>
</evidence>
<dbReference type="SUPFAM" id="SSF141130">
    <property type="entry name" value="Acetamidase/Formamidase-like"/>
    <property type="match status" value="1"/>
</dbReference>
<dbReference type="RefSeq" id="WP_161919532.1">
    <property type="nucleotide sequence ID" value="NZ_JAACYS010000007.1"/>
</dbReference>
<evidence type="ECO:0000313" key="1">
    <source>
        <dbReference type="EMBL" id="NCU16695.1"/>
    </source>
</evidence>
<dbReference type="Gene3D" id="2.60.120.580">
    <property type="entry name" value="Acetamidase/Formamidase-like domains"/>
    <property type="match status" value="1"/>
</dbReference>
<keyword evidence="2" id="KW-1185">Reference proteome</keyword>
<protein>
    <recommendedName>
        <fullName evidence="3">Phage protein</fullName>
    </recommendedName>
</protein>
<gene>
    <name evidence="1" type="ORF">GW534_02765</name>
</gene>
<evidence type="ECO:0008006" key="3">
    <source>
        <dbReference type="Google" id="ProtNLM"/>
    </source>
</evidence>
<accession>A0ABX0A323</accession>
<proteinExistence type="predicted"/>